<gene>
    <name evidence="1" type="ORF">POL58_39650</name>
</gene>
<accession>A0ABT5BKH7</accession>
<protein>
    <submittedName>
        <fullName evidence="1">Uncharacterized protein</fullName>
    </submittedName>
</protein>
<reference evidence="1 2" key="1">
    <citation type="submission" date="2022-11" db="EMBL/GenBank/DDBJ databases">
        <title>Minimal conservation of predation-associated metabolite biosynthetic gene clusters underscores biosynthetic potential of Myxococcota including descriptions for ten novel species: Archangium lansinium sp. nov., Myxococcus landrumus sp. nov., Nannocystis bai.</title>
        <authorList>
            <person name="Ahearne A."/>
            <person name="Stevens C."/>
            <person name="Dowd S."/>
        </authorList>
    </citation>
    <scope>NUCLEOTIDE SEQUENCE [LARGE SCALE GENOMIC DNA]</scope>
    <source>
        <strain evidence="1 2">NCELM</strain>
    </source>
</reference>
<keyword evidence="2" id="KW-1185">Reference proteome</keyword>
<evidence type="ECO:0000313" key="2">
    <source>
        <dbReference type="Proteomes" id="UP001217838"/>
    </source>
</evidence>
<dbReference type="EMBL" id="JAQNDN010000023">
    <property type="protein sequence ID" value="MDC0673928.1"/>
    <property type="molecule type" value="Genomic_DNA"/>
</dbReference>
<organism evidence="1 2">
    <name type="scientific">Nannocystis radixulma</name>
    <dbReference type="NCBI Taxonomy" id="2995305"/>
    <lineage>
        <taxon>Bacteria</taxon>
        <taxon>Pseudomonadati</taxon>
        <taxon>Myxococcota</taxon>
        <taxon>Polyangia</taxon>
        <taxon>Nannocystales</taxon>
        <taxon>Nannocystaceae</taxon>
        <taxon>Nannocystis</taxon>
    </lineage>
</organism>
<comment type="caution">
    <text evidence="1">The sequence shown here is derived from an EMBL/GenBank/DDBJ whole genome shotgun (WGS) entry which is preliminary data.</text>
</comment>
<sequence>MTQPGPPLLKFRYEYPPGEAHFLEAPSAEAAVRFLRRTYPHNPVDVLPTLREISRWPAFWKTVDAQGLVVPDNARPRS</sequence>
<evidence type="ECO:0000313" key="1">
    <source>
        <dbReference type="EMBL" id="MDC0673928.1"/>
    </source>
</evidence>
<dbReference type="RefSeq" id="WP_267689011.1">
    <property type="nucleotide sequence ID" value="NZ_JAQNDN010000023.1"/>
</dbReference>
<proteinExistence type="predicted"/>
<dbReference type="Proteomes" id="UP001217838">
    <property type="component" value="Unassembled WGS sequence"/>
</dbReference>
<name>A0ABT5BKH7_9BACT</name>